<dbReference type="Proteomes" id="UP000777438">
    <property type="component" value="Unassembled WGS sequence"/>
</dbReference>
<evidence type="ECO:0000313" key="3">
    <source>
        <dbReference type="Proteomes" id="UP000777438"/>
    </source>
</evidence>
<organism evidence="2 3">
    <name type="scientific">Thelonectria olida</name>
    <dbReference type="NCBI Taxonomy" id="1576542"/>
    <lineage>
        <taxon>Eukaryota</taxon>
        <taxon>Fungi</taxon>
        <taxon>Dikarya</taxon>
        <taxon>Ascomycota</taxon>
        <taxon>Pezizomycotina</taxon>
        <taxon>Sordariomycetes</taxon>
        <taxon>Hypocreomycetidae</taxon>
        <taxon>Hypocreales</taxon>
        <taxon>Nectriaceae</taxon>
        <taxon>Thelonectria</taxon>
    </lineage>
</organism>
<feature type="region of interest" description="Disordered" evidence="1">
    <location>
        <begin position="1"/>
        <end position="20"/>
    </location>
</feature>
<dbReference type="AlphaFoldDB" id="A0A9P8VW24"/>
<reference evidence="2 3" key="1">
    <citation type="journal article" date="2021" name="Nat. Commun.">
        <title>Genetic determinants of endophytism in the Arabidopsis root mycobiome.</title>
        <authorList>
            <person name="Mesny F."/>
            <person name="Miyauchi S."/>
            <person name="Thiergart T."/>
            <person name="Pickel B."/>
            <person name="Atanasova L."/>
            <person name="Karlsson M."/>
            <person name="Huettel B."/>
            <person name="Barry K.W."/>
            <person name="Haridas S."/>
            <person name="Chen C."/>
            <person name="Bauer D."/>
            <person name="Andreopoulos W."/>
            <person name="Pangilinan J."/>
            <person name="LaButti K."/>
            <person name="Riley R."/>
            <person name="Lipzen A."/>
            <person name="Clum A."/>
            <person name="Drula E."/>
            <person name="Henrissat B."/>
            <person name="Kohler A."/>
            <person name="Grigoriev I.V."/>
            <person name="Martin F.M."/>
            <person name="Hacquard S."/>
        </authorList>
    </citation>
    <scope>NUCLEOTIDE SEQUENCE [LARGE SCALE GENOMIC DNA]</scope>
    <source>
        <strain evidence="2 3">MPI-CAGE-CH-0241</strain>
    </source>
</reference>
<name>A0A9P8VW24_9HYPO</name>
<dbReference type="EMBL" id="JAGPYM010000035">
    <property type="protein sequence ID" value="KAH6876321.1"/>
    <property type="molecule type" value="Genomic_DNA"/>
</dbReference>
<comment type="caution">
    <text evidence="2">The sequence shown here is derived from an EMBL/GenBank/DDBJ whole genome shotgun (WGS) entry which is preliminary data.</text>
</comment>
<dbReference type="OrthoDB" id="4121058at2759"/>
<protein>
    <submittedName>
        <fullName evidence="2">Uncharacterized protein</fullName>
    </submittedName>
</protein>
<keyword evidence="3" id="KW-1185">Reference proteome</keyword>
<gene>
    <name evidence="2" type="ORF">B0T10DRAFT_566859</name>
</gene>
<evidence type="ECO:0000256" key="1">
    <source>
        <dbReference type="SAM" id="MobiDB-lite"/>
    </source>
</evidence>
<sequence length="109" mass="12550">MRRATKDIGPASKAKEAAPRLSTKRLWDSSTLECPYVREDWPMFSSRTPFTLTIALGARTMWATFELGIYEGIMRFESIPERASQDQIWFKWRGQEEHGPLVNGDNNRG</sequence>
<accession>A0A9P8VW24</accession>
<evidence type="ECO:0000313" key="2">
    <source>
        <dbReference type="EMBL" id="KAH6876321.1"/>
    </source>
</evidence>
<proteinExistence type="predicted"/>